<name>A0ABU1MQL0_9SPHN</name>
<dbReference type="RefSeq" id="WP_309805807.1">
    <property type="nucleotide sequence ID" value="NZ_JAVDRD010000008.1"/>
</dbReference>
<dbReference type="InterPro" id="IPR009057">
    <property type="entry name" value="Homeodomain-like_sf"/>
</dbReference>
<dbReference type="Proteomes" id="UP001184150">
    <property type="component" value="Unassembled WGS sequence"/>
</dbReference>
<feature type="domain" description="HTH tetR-type" evidence="5">
    <location>
        <begin position="25"/>
        <end position="85"/>
    </location>
</feature>
<keyword evidence="3" id="KW-0804">Transcription</keyword>
<dbReference type="InterPro" id="IPR001647">
    <property type="entry name" value="HTH_TetR"/>
</dbReference>
<dbReference type="PANTHER" id="PTHR30055">
    <property type="entry name" value="HTH-TYPE TRANSCRIPTIONAL REGULATOR RUTR"/>
    <property type="match status" value="1"/>
</dbReference>
<evidence type="ECO:0000259" key="5">
    <source>
        <dbReference type="PROSITE" id="PS50977"/>
    </source>
</evidence>
<dbReference type="InterPro" id="IPR050109">
    <property type="entry name" value="HTH-type_TetR-like_transc_reg"/>
</dbReference>
<organism evidence="6 7">
    <name type="scientific">Novosphingobium capsulatum</name>
    <dbReference type="NCBI Taxonomy" id="13688"/>
    <lineage>
        <taxon>Bacteria</taxon>
        <taxon>Pseudomonadati</taxon>
        <taxon>Pseudomonadota</taxon>
        <taxon>Alphaproteobacteria</taxon>
        <taxon>Sphingomonadales</taxon>
        <taxon>Sphingomonadaceae</taxon>
        <taxon>Novosphingobium</taxon>
    </lineage>
</organism>
<dbReference type="Pfam" id="PF00440">
    <property type="entry name" value="TetR_N"/>
    <property type="match status" value="1"/>
</dbReference>
<evidence type="ECO:0000313" key="6">
    <source>
        <dbReference type="EMBL" id="MDR6512152.1"/>
    </source>
</evidence>
<evidence type="ECO:0000256" key="1">
    <source>
        <dbReference type="ARBA" id="ARBA00023015"/>
    </source>
</evidence>
<keyword evidence="2 4" id="KW-0238">DNA-binding</keyword>
<evidence type="ECO:0000256" key="2">
    <source>
        <dbReference type="ARBA" id="ARBA00023125"/>
    </source>
</evidence>
<evidence type="ECO:0000313" key="7">
    <source>
        <dbReference type="Proteomes" id="UP001184150"/>
    </source>
</evidence>
<keyword evidence="7" id="KW-1185">Reference proteome</keyword>
<keyword evidence="1" id="KW-0805">Transcription regulation</keyword>
<protein>
    <submittedName>
        <fullName evidence="6">AcrR family transcriptional regulator</fullName>
    </submittedName>
</protein>
<gene>
    <name evidence="6" type="ORF">J2792_003035</name>
</gene>
<dbReference type="PROSITE" id="PS50977">
    <property type="entry name" value="HTH_TETR_2"/>
    <property type="match status" value="1"/>
</dbReference>
<sequence length="220" mass="24277">MSALADAVELSLESMGRAPLQGRSKASLERMLATARTLMVERGNEDFTLQEVSSRGKVSIGSIYLRFENKDSLVRAVLYRATQTLAQEEDTMQAALAASCATLKEFVPHYVEAYSEVLRRNAPLLRLTMMRAEHDPPISALGKRAALLAESKALAAFMRYRDEIAGPDPEMCAKAAHHIIFATLARQLSLGSSSESVTNYDWNVLKRELGRMCTAYFAAV</sequence>
<comment type="caution">
    <text evidence="6">The sequence shown here is derived from an EMBL/GenBank/DDBJ whole genome shotgun (WGS) entry which is preliminary data.</text>
</comment>
<dbReference type="EMBL" id="JAVDRD010000008">
    <property type="protein sequence ID" value="MDR6512152.1"/>
    <property type="molecule type" value="Genomic_DNA"/>
</dbReference>
<dbReference type="SUPFAM" id="SSF46689">
    <property type="entry name" value="Homeodomain-like"/>
    <property type="match status" value="1"/>
</dbReference>
<feature type="DNA-binding region" description="H-T-H motif" evidence="4">
    <location>
        <begin position="48"/>
        <end position="67"/>
    </location>
</feature>
<evidence type="ECO:0000256" key="3">
    <source>
        <dbReference type="ARBA" id="ARBA00023163"/>
    </source>
</evidence>
<proteinExistence type="predicted"/>
<dbReference type="Gene3D" id="1.10.357.10">
    <property type="entry name" value="Tetracycline Repressor, domain 2"/>
    <property type="match status" value="1"/>
</dbReference>
<dbReference type="PANTHER" id="PTHR30055:SF234">
    <property type="entry name" value="HTH-TYPE TRANSCRIPTIONAL REGULATOR BETI"/>
    <property type="match status" value="1"/>
</dbReference>
<accession>A0ABU1MQL0</accession>
<evidence type="ECO:0000256" key="4">
    <source>
        <dbReference type="PROSITE-ProRule" id="PRU00335"/>
    </source>
</evidence>
<reference evidence="6 7" key="1">
    <citation type="submission" date="2023-07" db="EMBL/GenBank/DDBJ databases">
        <title>Sorghum-associated microbial communities from plants grown in Nebraska, USA.</title>
        <authorList>
            <person name="Schachtman D."/>
        </authorList>
    </citation>
    <scope>NUCLEOTIDE SEQUENCE [LARGE SCALE GENOMIC DNA]</scope>
    <source>
        <strain evidence="6 7">DS1027</strain>
    </source>
</reference>